<evidence type="ECO:0008006" key="10">
    <source>
        <dbReference type="Google" id="ProtNLM"/>
    </source>
</evidence>
<feature type="transmembrane region" description="Helical" evidence="7">
    <location>
        <begin position="6"/>
        <end position="22"/>
    </location>
</feature>
<dbReference type="RefSeq" id="WP_052218270.1">
    <property type="nucleotide sequence ID" value="NZ_LGTE01000014.1"/>
</dbReference>
<keyword evidence="9" id="KW-1185">Reference proteome</keyword>
<gene>
    <name evidence="8" type="ORF">Tfer_2087</name>
</gene>
<feature type="transmembrane region" description="Helical" evidence="7">
    <location>
        <begin position="133"/>
        <end position="156"/>
    </location>
</feature>
<evidence type="ECO:0000256" key="7">
    <source>
        <dbReference type="SAM" id="Phobius"/>
    </source>
</evidence>
<accession>A0A0L6W178</accession>
<keyword evidence="6 7" id="KW-0472">Membrane</keyword>
<keyword evidence="3" id="KW-1003">Cell membrane</keyword>
<name>A0A0L6W178_9FIRM</name>
<feature type="transmembrane region" description="Helical" evidence="7">
    <location>
        <begin position="108"/>
        <end position="127"/>
    </location>
</feature>
<comment type="subcellular location">
    <subcellularLocation>
        <location evidence="1">Cell membrane</location>
        <topology evidence="1">Multi-pass membrane protein</topology>
    </subcellularLocation>
</comment>
<evidence type="ECO:0000256" key="4">
    <source>
        <dbReference type="ARBA" id="ARBA00022692"/>
    </source>
</evidence>
<feature type="transmembrane region" description="Helical" evidence="7">
    <location>
        <begin position="42"/>
        <end position="59"/>
    </location>
</feature>
<evidence type="ECO:0000256" key="6">
    <source>
        <dbReference type="ARBA" id="ARBA00023136"/>
    </source>
</evidence>
<comment type="caution">
    <text evidence="8">The sequence shown here is derived from an EMBL/GenBank/DDBJ whole genome shotgun (WGS) entry which is preliminary data.</text>
</comment>
<dbReference type="PATRIC" id="fig|281456.6.peg.2192"/>
<evidence type="ECO:0000256" key="5">
    <source>
        <dbReference type="ARBA" id="ARBA00022989"/>
    </source>
</evidence>
<keyword evidence="4 7" id="KW-0812">Transmembrane</keyword>
<sequence length="177" mass="19669">MNLRRYSFAFVFALIMVGMYFYDHSTGLKAVNITVQNFREMLLFLPPIFILVGLLDVWVPKETMIKLMGEGSGLKGIMIAFILGSAAAGPLYAAFPVAAVLIKKGARLAYVLFFLGAWSSTKLPLVIYESASLGLRFTLIHITVSIAGFLSAAFFIEKMIPARSRELIYEKTRSQEV</sequence>
<feature type="transmembrane region" description="Helical" evidence="7">
    <location>
        <begin position="79"/>
        <end position="101"/>
    </location>
</feature>
<evidence type="ECO:0000256" key="1">
    <source>
        <dbReference type="ARBA" id="ARBA00004651"/>
    </source>
</evidence>
<dbReference type="EMBL" id="LGTE01000014">
    <property type="protein sequence ID" value="KNZ69290.1"/>
    <property type="molecule type" value="Genomic_DNA"/>
</dbReference>
<evidence type="ECO:0000313" key="8">
    <source>
        <dbReference type="EMBL" id="KNZ69290.1"/>
    </source>
</evidence>
<keyword evidence="5 7" id="KW-1133">Transmembrane helix</keyword>
<dbReference type="Proteomes" id="UP000037175">
    <property type="component" value="Unassembled WGS sequence"/>
</dbReference>
<evidence type="ECO:0000256" key="3">
    <source>
        <dbReference type="ARBA" id="ARBA00022475"/>
    </source>
</evidence>
<evidence type="ECO:0000256" key="2">
    <source>
        <dbReference type="ARBA" id="ARBA00006386"/>
    </source>
</evidence>
<dbReference type="GO" id="GO:0005886">
    <property type="term" value="C:plasma membrane"/>
    <property type="evidence" value="ECO:0007669"/>
    <property type="project" value="UniProtKB-SubCell"/>
</dbReference>
<protein>
    <recommendedName>
        <fullName evidence="10">Permease</fullName>
    </recommendedName>
</protein>
<dbReference type="AlphaFoldDB" id="A0A0L6W178"/>
<dbReference type="Pfam" id="PF03773">
    <property type="entry name" value="ArsP_1"/>
    <property type="match status" value="1"/>
</dbReference>
<dbReference type="InterPro" id="IPR005524">
    <property type="entry name" value="DUF318"/>
</dbReference>
<reference evidence="9" key="1">
    <citation type="submission" date="2015-07" db="EMBL/GenBank/DDBJ databases">
        <title>Complete Genome of Thermincola ferriacetica strain Z-0001T.</title>
        <authorList>
            <person name="Lusk B."/>
            <person name="Badalamenti J.P."/>
            <person name="Parameswaran P."/>
            <person name="Bond D.R."/>
            <person name="Torres C.I."/>
        </authorList>
    </citation>
    <scope>NUCLEOTIDE SEQUENCE [LARGE SCALE GENOMIC DNA]</scope>
    <source>
        <strain evidence="9">Z-0001</strain>
    </source>
</reference>
<organism evidence="8 9">
    <name type="scientific">Thermincola ferriacetica</name>
    <dbReference type="NCBI Taxonomy" id="281456"/>
    <lineage>
        <taxon>Bacteria</taxon>
        <taxon>Bacillati</taxon>
        <taxon>Bacillota</taxon>
        <taxon>Clostridia</taxon>
        <taxon>Eubacteriales</taxon>
        <taxon>Thermincolaceae</taxon>
        <taxon>Thermincola</taxon>
    </lineage>
</organism>
<proteinExistence type="inferred from homology"/>
<comment type="similarity">
    <text evidence="2">Belongs to the UPF0718 family.</text>
</comment>
<evidence type="ECO:0000313" key="9">
    <source>
        <dbReference type="Proteomes" id="UP000037175"/>
    </source>
</evidence>